<accession>A0A133UCG1</accession>
<feature type="region of interest" description="Disordered" evidence="6">
    <location>
        <begin position="1"/>
        <end position="24"/>
    </location>
</feature>
<dbReference type="Gene3D" id="1.10.287.130">
    <property type="match status" value="1"/>
</dbReference>
<evidence type="ECO:0000256" key="5">
    <source>
        <dbReference type="ARBA" id="ARBA00022777"/>
    </source>
</evidence>
<comment type="caution">
    <text evidence="8">The sequence shown here is derived from an EMBL/GenBank/DDBJ whole genome shotgun (WGS) entry which is preliminary data.</text>
</comment>
<dbReference type="InterPro" id="IPR005467">
    <property type="entry name" value="His_kinase_dom"/>
</dbReference>
<evidence type="ECO:0000256" key="6">
    <source>
        <dbReference type="SAM" id="MobiDB-lite"/>
    </source>
</evidence>
<dbReference type="PROSITE" id="PS50109">
    <property type="entry name" value="HIS_KIN"/>
    <property type="match status" value="1"/>
</dbReference>
<dbReference type="EMBL" id="LHXM01000007">
    <property type="protein sequence ID" value="KXA91881.1"/>
    <property type="molecule type" value="Genomic_DNA"/>
</dbReference>
<organism evidence="8 9">
    <name type="scientific">candidate division MSBL1 archaeon SCGC-AAA259D18</name>
    <dbReference type="NCBI Taxonomy" id="1698262"/>
    <lineage>
        <taxon>Archaea</taxon>
        <taxon>Methanobacteriati</taxon>
        <taxon>Methanobacteriota</taxon>
        <taxon>candidate division MSBL1</taxon>
    </lineage>
</organism>
<dbReference type="SUPFAM" id="SSF47384">
    <property type="entry name" value="Homodimeric domain of signal transducing histidine kinase"/>
    <property type="match status" value="1"/>
</dbReference>
<evidence type="ECO:0000313" key="8">
    <source>
        <dbReference type="EMBL" id="KXA91881.1"/>
    </source>
</evidence>
<dbReference type="PANTHER" id="PTHR43304">
    <property type="entry name" value="PHYTOCHROME-LIKE PROTEIN CPH1"/>
    <property type="match status" value="1"/>
</dbReference>
<evidence type="ECO:0000313" key="9">
    <source>
        <dbReference type="Proteomes" id="UP000070195"/>
    </source>
</evidence>
<dbReference type="InterPro" id="IPR036097">
    <property type="entry name" value="HisK_dim/P_sf"/>
</dbReference>
<keyword evidence="9" id="KW-1185">Reference proteome</keyword>
<dbReference type="PANTHER" id="PTHR43304:SF1">
    <property type="entry name" value="PAC DOMAIN-CONTAINING PROTEIN"/>
    <property type="match status" value="1"/>
</dbReference>
<evidence type="ECO:0000256" key="3">
    <source>
        <dbReference type="ARBA" id="ARBA00022553"/>
    </source>
</evidence>
<dbReference type="Proteomes" id="UP000070195">
    <property type="component" value="Unassembled WGS sequence"/>
</dbReference>
<dbReference type="SUPFAM" id="SSF55874">
    <property type="entry name" value="ATPase domain of HSP90 chaperone/DNA topoisomerase II/histidine kinase"/>
    <property type="match status" value="1"/>
</dbReference>
<evidence type="ECO:0000256" key="2">
    <source>
        <dbReference type="ARBA" id="ARBA00012438"/>
    </source>
</evidence>
<keyword evidence="3" id="KW-0597">Phosphoprotein</keyword>
<dbReference type="InterPro" id="IPR036890">
    <property type="entry name" value="HATPase_C_sf"/>
</dbReference>
<name>A0A133UCG1_9EURY</name>
<feature type="domain" description="Histidine kinase" evidence="7">
    <location>
        <begin position="140"/>
        <end position="312"/>
    </location>
</feature>
<dbReference type="AlphaFoldDB" id="A0A133UCG1"/>
<dbReference type="InterPro" id="IPR052162">
    <property type="entry name" value="Sensor_kinase/Photoreceptor"/>
</dbReference>
<evidence type="ECO:0000259" key="7">
    <source>
        <dbReference type="PROSITE" id="PS50109"/>
    </source>
</evidence>
<keyword evidence="5" id="KW-0418">Kinase</keyword>
<dbReference type="CDD" id="cd00075">
    <property type="entry name" value="HATPase"/>
    <property type="match status" value="1"/>
</dbReference>
<dbReference type="Pfam" id="PF02518">
    <property type="entry name" value="HATPase_c"/>
    <property type="match status" value="1"/>
</dbReference>
<evidence type="ECO:0000256" key="4">
    <source>
        <dbReference type="ARBA" id="ARBA00022679"/>
    </source>
</evidence>
<dbReference type="EC" id="2.7.13.3" evidence="2"/>
<evidence type="ECO:0000256" key="1">
    <source>
        <dbReference type="ARBA" id="ARBA00000085"/>
    </source>
</evidence>
<dbReference type="GO" id="GO:0000155">
    <property type="term" value="F:phosphorelay sensor kinase activity"/>
    <property type="evidence" value="ECO:0007669"/>
    <property type="project" value="InterPro"/>
</dbReference>
<dbReference type="Gene3D" id="3.30.565.10">
    <property type="entry name" value="Histidine kinase-like ATPase, C-terminal domain"/>
    <property type="match status" value="1"/>
</dbReference>
<keyword evidence="4" id="KW-0808">Transferase</keyword>
<proteinExistence type="predicted"/>
<dbReference type="InterPro" id="IPR003594">
    <property type="entry name" value="HATPase_dom"/>
</dbReference>
<protein>
    <recommendedName>
        <fullName evidence="2">histidine kinase</fullName>
        <ecNumber evidence="2">2.7.13.3</ecNumber>
    </recommendedName>
</protein>
<comment type="catalytic activity">
    <reaction evidence="1">
        <text>ATP + protein L-histidine = ADP + protein N-phospho-L-histidine.</text>
        <dbReference type="EC" id="2.7.13.3"/>
    </reaction>
</comment>
<gene>
    <name evidence="8" type="ORF">AKJ63_00485</name>
</gene>
<sequence>MSEGSRGVSEISKANGVPTSFRPLPKSTRVEIGMNSVGFTPGDRERNPLELVRENFRLSIRILGGLLYWIIESGLHSFILNEENFTSLLLTTDLHDIWMRLPVLGLLVALGAYAQTRKDLEEQMHKLAEARERKDFLHSLLRHDLRNKAHVAQGYHELLKDFDLSETAEEHVEKASKAVGDSVDLIEKVRTLREIGEKEEIGDVSLGEAIKNAISAEKARASEKGIDIEYKDVDLEARGGHLLEELFSNLLGNSIVHSGCEKIRISAREAGEEIVVTIEDDGKGIPDEDKEKIFYQGFKKGENAGSGWECIS</sequence>
<reference evidence="8 9" key="1">
    <citation type="journal article" date="2016" name="Sci. Rep.">
        <title>Metabolic traits of an uncultured archaeal lineage -MSBL1- from brine pools of the Red Sea.</title>
        <authorList>
            <person name="Mwirichia R."/>
            <person name="Alam I."/>
            <person name="Rashid M."/>
            <person name="Vinu M."/>
            <person name="Ba-Alawi W."/>
            <person name="Anthony Kamau A."/>
            <person name="Kamanda Ngugi D."/>
            <person name="Goker M."/>
            <person name="Klenk H.P."/>
            <person name="Bajic V."/>
            <person name="Stingl U."/>
        </authorList>
    </citation>
    <scope>NUCLEOTIDE SEQUENCE [LARGE SCALE GENOMIC DNA]</scope>
    <source>
        <strain evidence="8">SCGC-AAA259D18</strain>
    </source>
</reference>